<proteinExistence type="predicted"/>
<organism evidence="1 2">
    <name type="scientific">Hirundo rustica rustica</name>
    <dbReference type="NCBI Taxonomy" id="333673"/>
    <lineage>
        <taxon>Eukaryota</taxon>
        <taxon>Metazoa</taxon>
        <taxon>Chordata</taxon>
        <taxon>Craniata</taxon>
        <taxon>Vertebrata</taxon>
        <taxon>Euteleostomi</taxon>
        <taxon>Archelosauria</taxon>
        <taxon>Archosauria</taxon>
        <taxon>Dinosauria</taxon>
        <taxon>Saurischia</taxon>
        <taxon>Theropoda</taxon>
        <taxon>Coelurosauria</taxon>
        <taxon>Aves</taxon>
        <taxon>Neognathae</taxon>
        <taxon>Neoaves</taxon>
        <taxon>Telluraves</taxon>
        <taxon>Australaves</taxon>
        <taxon>Passeriformes</taxon>
        <taxon>Sylvioidea</taxon>
        <taxon>Hirundinidae</taxon>
        <taxon>Hirundo</taxon>
    </lineage>
</organism>
<evidence type="ECO:0000313" key="1">
    <source>
        <dbReference type="EMBL" id="RMC09426.1"/>
    </source>
</evidence>
<accession>A0A3M0K8A3</accession>
<dbReference type="EMBL" id="QRBI01000115">
    <property type="protein sequence ID" value="RMC09426.1"/>
    <property type="molecule type" value="Genomic_DNA"/>
</dbReference>
<name>A0A3M0K8A3_HIRRU</name>
<gene>
    <name evidence="1" type="ORF">DUI87_13750</name>
</gene>
<comment type="caution">
    <text evidence="1">The sequence shown here is derived from an EMBL/GenBank/DDBJ whole genome shotgun (WGS) entry which is preliminary data.</text>
</comment>
<keyword evidence="2" id="KW-1185">Reference proteome</keyword>
<dbReference type="Proteomes" id="UP000269221">
    <property type="component" value="Unassembled WGS sequence"/>
</dbReference>
<protein>
    <submittedName>
        <fullName evidence="1">Uncharacterized protein</fullName>
    </submittedName>
</protein>
<reference evidence="1 2" key="1">
    <citation type="submission" date="2018-07" db="EMBL/GenBank/DDBJ databases">
        <title>A high quality draft genome assembly of the barn swallow (H. rustica rustica).</title>
        <authorList>
            <person name="Formenti G."/>
            <person name="Chiara M."/>
            <person name="Poveda L."/>
            <person name="Francoijs K.-J."/>
            <person name="Bonisoli-Alquati A."/>
            <person name="Canova L."/>
            <person name="Gianfranceschi L."/>
            <person name="Horner D.S."/>
            <person name="Saino N."/>
        </authorList>
    </citation>
    <scope>NUCLEOTIDE SEQUENCE [LARGE SCALE GENOMIC DNA]</scope>
    <source>
        <strain evidence="1">Chelidonia</strain>
        <tissue evidence="1">Blood</tissue>
    </source>
</reference>
<evidence type="ECO:0000313" key="2">
    <source>
        <dbReference type="Proteomes" id="UP000269221"/>
    </source>
</evidence>
<sequence length="121" mass="13597">MDWDRLGWTGTPAYTGIHLAQDWHALGAGSEHTGTQQDQNWGTGIIMGPTGYAGIRLRVTGIILVETGTLLGQVDVTGYDYEYADSNWDIRQETLRDHHDELSMPKRMYQEELITIGSEDE</sequence>
<dbReference type="AlphaFoldDB" id="A0A3M0K8A3"/>